<dbReference type="STRING" id="48709.A0A1D2M6M7"/>
<proteinExistence type="predicted"/>
<evidence type="ECO:0000313" key="1">
    <source>
        <dbReference type="EMBL" id="ODM88623.1"/>
    </source>
</evidence>
<dbReference type="Proteomes" id="UP000094527">
    <property type="component" value="Unassembled WGS sequence"/>
</dbReference>
<reference evidence="1 2" key="1">
    <citation type="journal article" date="2016" name="Genome Biol. Evol.">
        <title>Gene Family Evolution Reflects Adaptation to Soil Environmental Stressors in the Genome of the Collembolan Orchesella cincta.</title>
        <authorList>
            <person name="Faddeeva-Vakhrusheva A."/>
            <person name="Derks M.F."/>
            <person name="Anvar S.Y."/>
            <person name="Agamennone V."/>
            <person name="Suring W."/>
            <person name="Smit S."/>
            <person name="van Straalen N.M."/>
            <person name="Roelofs D."/>
        </authorList>
    </citation>
    <scope>NUCLEOTIDE SEQUENCE [LARGE SCALE GENOMIC DNA]</scope>
    <source>
        <tissue evidence="1">Mixed pool</tissue>
    </source>
</reference>
<dbReference type="AlphaFoldDB" id="A0A1D2M6M7"/>
<evidence type="ECO:0000313" key="2">
    <source>
        <dbReference type="Proteomes" id="UP000094527"/>
    </source>
</evidence>
<protein>
    <submittedName>
        <fullName evidence="1">Putative inorganic phosphate cotransporter</fullName>
    </submittedName>
</protein>
<keyword evidence="2" id="KW-1185">Reference proteome</keyword>
<comment type="caution">
    <text evidence="1">The sequence shown here is derived from an EMBL/GenBank/DDBJ whole genome shotgun (WGS) entry which is preliminary data.</text>
</comment>
<accession>A0A1D2M6M7</accession>
<dbReference type="OrthoDB" id="2985014at2759"/>
<sequence length="236" mass="26218">MFHNLFISYHQVLGFLGFASSYSMRVNLSIAIVSMVNASHSHGHVHNGSELACPDLIRNRTEEEIANPLLLNPVSRHPKFPWTAHEAGHNSRVLLLRVRRNASPRWNAGQQDRWKVGIWIGHARNCSVQLSNALGSKQRAELPHRCAHHPGAWGGSDTRACTRTGPNRVPPLERSMLGAFVYAGSQIGTVIALPVSGWLLGNEQGSVMTFGLAFSLLRIRVARDTLVHTLVRFYPR</sequence>
<dbReference type="EMBL" id="LJIJ01003376">
    <property type="protein sequence ID" value="ODM88623.1"/>
    <property type="molecule type" value="Genomic_DNA"/>
</dbReference>
<gene>
    <name evidence="1" type="ORF">Ocin01_18059</name>
</gene>
<organism evidence="1 2">
    <name type="scientific">Orchesella cincta</name>
    <name type="common">Springtail</name>
    <name type="synonym">Podura cincta</name>
    <dbReference type="NCBI Taxonomy" id="48709"/>
    <lineage>
        <taxon>Eukaryota</taxon>
        <taxon>Metazoa</taxon>
        <taxon>Ecdysozoa</taxon>
        <taxon>Arthropoda</taxon>
        <taxon>Hexapoda</taxon>
        <taxon>Collembola</taxon>
        <taxon>Entomobryomorpha</taxon>
        <taxon>Entomobryoidea</taxon>
        <taxon>Orchesellidae</taxon>
        <taxon>Orchesellinae</taxon>
        <taxon>Orchesella</taxon>
    </lineage>
</organism>
<name>A0A1D2M6M7_ORCCI</name>